<dbReference type="Gene3D" id="3.40.1190.10">
    <property type="entry name" value="Mur-like, catalytic domain"/>
    <property type="match status" value="1"/>
</dbReference>
<keyword evidence="2" id="KW-0436">Ligase</keyword>
<feature type="domain" description="Mur ligase central" evidence="8">
    <location>
        <begin position="101"/>
        <end position="346"/>
    </location>
</feature>
<evidence type="ECO:0000259" key="7">
    <source>
        <dbReference type="Pfam" id="PF02875"/>
    </source>
</evidence>
<dbReference type="Pfam" id="PF02875">
    <property type="entry name" value="Mur_ligase_C"/>
    <property type="match status" value="1"/>
</dbReference>
<name>A0A8S0Q8Y2_OLEEU</name>
<dbReference type="GO" id="GO:0008841">
    <property type="term" value="F:dihydrofolate synthase activity"/>
    <property type="evidence" value="ECO:0007669"/>
    <property type="project" value="EnsemblPlants"/>
</dbReference>
<dbReference type="NCBIfam" id="TIGR01499">
    <property type="entry name" value="folC"/>
    <property type="match status" value="1"/>
</dbReference>
<keyword evidence="4" id="KW-0547">Nucleotide-binding</keyword>
<evidence type="ECO:0000256" key="4">
    <source>
        <dbReference type="ARBA" id="ARBA00022741"/>
    </source>
</evidence>
<dbReference type="InterPro" id="IPR004101">
    <property type="entry name" value="Mur_ligase_C"/>
</dbReference>
<evidence type="ECO:0000256" key="5">
    <source>
        <dbReference type="ARBA" id="ARBA00022840"/>
    </source>
</evidence>
<dbReference type="Gene3D" id="3.90.190.20">
    <property type="entry name" value="Mur ligase, C-terminal domain"/>
    <property type="match status" value="1"/>
</dbReference>
<evidence type="ECO:0000313" key="9">
    <source>
        <dbReference type="EMBL" id="CAA2964047.1"/>
    </source>
</evidence>
<sequence>MKIPNIFRSFTIRPFYQHIPACFQPSPMFINPSSRAFSTDFSEDPELEEFMEYMDGLKNYEKSGVPKGAGTDSDDGFDLGRMKRLLQLLGNPQSKLKAIHIAGTKGKGSTAAFLSSILRAEGYSVGCYTSPHMQTIRERITLGRSGEPVSVKALNCHFQKARTDLERAVKLEKGHLSHFEVFTALAFSVFAQEKVDVAVVEAGLGGTRDATNVISSSELAVSIITTIGEEHLAALGGSLESIAVAKSGIIKDGRPVVLGGSFLPHIERILRDKASSMSSPVVSASDPGNRSILKGFTKTCQKPYQLCDILLGIERDLSLFIELFDVKLRILGPHQLQNATTATCAALCLRHKGWSLSDTSVRAGLESTFLLGRSQILTSKEAEMLGLQGATILLDGAHTKESARALTNTIKMTFPGSRLVLVVAMASDKDHLGFARELLSVGCLEAVFFTEIGIAGGKSRSTSASSLKDSWIQASRETNSDILDCGTVDSEFFKDKVTQSEGKMENETILFAEGSFAPLMRAGNEIFREKYGEIGIIVVTGSLHIVSAVLRSLEG</sequence>
<dbReference type="InterPro" id="IPR036615">
    <property type="entry name" value="Mur_ligase_C_dom_sf"/>
</dbReference>
<dbReference type="GO" id="GO:0005524">
    <property type="term" value="F:ATP binding"/>
    <property type="evidence" value="ECO:0007669"/>
    <property type="project" value="UniProtKB-KW"/>
</dbReference>
<dbReference type="InterPro" id="IPR018109">
    <property type="entry name" value="Folylpolyglutamate_synth_CS"/>
</dbReference>
<reference evidence="9 10" key="1">
    <citation type="submission" date="2019-12" db="EMBL/GenBank/DDBJ databases">
        <authorList>
            <person name="Alioto T."/>
            <person name="Alioto T."/>
            <person name="Gomez Garrido J."/>
        </authorList>
    </citation>
    <scope>NUCLEOTIDE SEQUENCE [LARGE SCALE GENOMIC DNA]</scope>
</reference>
<evidence type="ECO:0000259" key="8">
    <source>
        <dbReference type="Pfam" id="PF08245"/>
    </source>
</evidence>
<dbReference type="PANTHER" id="PTHR11136:SF0">
    <property type="entry name" value="DIHYDROFOLATE SYNTHETASE-RELATED"/>
    <property type="match status" value="1"/>
</dbReference>
<dbReference type="InterPro" id="IPR001645">
    <property type="entry name" value="Folylpolyglutamate_synth"/>
</dbReference>
<gene>
    <name evidence="9" type="ORF">OLEA9_A041380</name>
</gene>
<evidence type="ECO:0000256" key="3">
    <source>
        <dbReference type="ARBA" id="ARBA00022723"/>
    </source>
</evidence>
<comment type="similarity">
    <text evidence="1">Belongs to the folylpolyglutamate synthase family.</text>
</comment>
<dbReference type="SUPFAM" id="SSF53623">
    <property type="entry name" value="MurD-like peptide ligases, catalytic domain"/>
    <property type="match status" value="1"/>
</dbReference>
<dbReference type="GO" id="GO:0005759">
    <property type="term" value="C:mitochondrial matrix"/>
    <property type="evidence" value="ECO:0007669"/>
    <property type="project" value="EnsemblPlants"/>
</dbReference>
<proteinExistence type="inferred from homology"/>
<keyword evidence="10" id="KW-1185">Reference proteome</keyword>
<dbReference type="InterPro" id="IPR036565">
    <property type="entry name" value="Mur-like_cat_sf"/>
</dbReference>
<evidence type="ECO:0000313" key="10">
    <source>
        <dbReference type="Proteomes" id="UP000594638"/>
    </source>
</evidence>
<protein>
    <submittedName>
        <fullName evidence="9">Dihydrofolate synthetase</fullName>
    </submittedName>
</protein>
<dbReference type="GO" id="GO:0009793">
    <property type="term" value="P:embryo development ending in seed dormancy"/>
    <property type="evidence" value="ECO:0007669"/>
    <property type="project" value="EnsemblPlants"/>
</dbReference>
<dbReference type="InterPro" id="IPR013221">
    <property type="entry name" value="Mur_ligase_cen"/>
</dbReference>
<dbReference type="SUPFAM" id="SSF53244">
    <property type="entry name" value="MurD-like peptide ligases, peptide-binding domain"/>
    <property type="match status" value="1"/>
</dbReference>
<evidence type="ECO:0000256" key="6">
    <source>
        <dbReference type="ARBA" id="ARBA00022842"/>
    </source>
</evidence>
<evidence type="ECO:0000256" key="2">
    <source>
        <dbReference type="ARBA" id="ARBA00022598"/>
    </source>
</evidence>
<keyword evidence="5" id="KW-0067">ATP-binding</keyword>
<comment type="caution">
    <text evidence="9">The sequence shown here is derived from an EMBL/GenBank/DDBJ whole genome shotgun (WGS) entry which is preliminary data.</text>
</comment>
<dbReference type="Pfam" id="PF08245">
    <property type="entry name" value="Mur_ligase_M"/>
    <property type="match status" value="1"/>
</dbReference>
<dbReference type="FunFam" id="3.40.1190.10:FF:000012">
    <property type="entry name" value="Dihydrofolate synthetase"/>
    <property type="match status" value="1"/>
</dbReference>
<dbReference type="AlphaFoldDB" id="A0A8S0Q8Y2"/>
<dbReference type="EMBL" id="CACTIH010001817">
    <property type="protein sequence ID" value="CAA2964047.1"/>
    <property type="molecule type" value="Genomic_DNA"/>
</dbReference>
<accession>A0A8S0Q8Y2</accession>
<evidence type="ECO:0000256" key="1">
    <source>
        <dbReference type="ARBA" id="ARBA00008276"/>
    </source>
</evidence>
<dbReference type="PANTHER" id="PTHR11136">
    <property type="entry name" value="FOLYLPOLYGLUTAMATE SYNTHASE-RELATED"/>
    <property type="match status" value="1"/>
</dbReference>
<dbReference type="PROSITE" id="PS01011">
    <property type="entry name" value="FOLYLPOLYGLU_SYNT_1"/>
    <property type="match status" value="1"/>
</dbReference>
<keyword evidence="6" id="KW-0460">Magnesium</keyword>
<dbReference type="OrthoDB" id="5212574at2759"/>
<keyword evidence="3" id="KW-0479">Metal-binding</keyword>
<dbReference type="Proteomes" id="UP000594638">
    <property type="component" value="Unassembled WGS sequence"/>
</dbReference>
<dbReference type="PROSITE" id="PS01012">
    <property type="entry name" value="FOLYLPOLYGLU_SYNT_2"/>
    <property type="match status" value="1"/>
</dbReference>
<dbReference type="GO" id="GO:0046872">
    <property type="term" value="F:metal ion binding"/>
    <property type="evidence" value="ECO:0007669"/>
    <property type="project" value="UniProtKB-KW"/>
</dbReference>
<dbReference type="Gramene" id="OE9A041380T1">
    <property type="protein sequence ID" value="OE9A041380C1"/>
    <property type="gene ID" value="OE9A041380"/>
</dbReference>
<feature type="domain" description="Mur ligase C-terminal" evidence="7">
    <location>
        <begin position="384"/>
        <end position="469"/>
    </location>
</feature>
<organism evidence="9 10">
    <name type="scientific">Olea europaea subsp. europaea</name>
    <dbReference type="NCBI Taxonomy" id="158383"/>
    <lineage>
        <taxon>Eukaryota</taxon>
        <taxon>Viridiplantae</taxon>
        <taxon>Streptophyta</taxon>
        <taxon>Embryophyta</taxon>
        <taxon>Tracheophyta</taxon>
        <taxon>Spermatophyta</taxon>
        <taxon>Magnoliopsida</taxon>
        <taxon>eudicotyledons</taxon>
        <taxon>Gunneridae</taxon>
        <taxon>Pentapetalae</taxon>
        <taxon>asterids</taxon>
        <taxon>lamiids</taxon>
        <taxon>Lamiales</taxon>
        <taxon>Oleaceae</taxon>
        <taxon>Oleeae</taxon>
        <taxon>Olea</taxon>
    </lineage>
</organism>
<dbReference type="GO" id="GO:0004326">
    <property type="term" value="F:tetrahydrofolylpolyglutamate synthase activity"/>
    <property type="evidence" value="ECO:0007669"/>
    <property type="project" value="InterPro"/>
</dbReference>